<feature type="compositionally biased region" description="Low complexity" evidence="1">
    <location>
        <begin position="175"/>
        <end position="185"/>
    </location>
</feature>
<sequence>MFCGVSSFSHADEELSSPSTPKGTKKKHSSTNNKNPYSSRGLEKYNSVLSELEAKKEKIMAARTRSVDGEVPMVRFMYSKSQDWVPIVVRLKDENNSSPLSPKKPAPAQSRLKAELLNPPALPSPKTKARKHVTAKNPPFCHFPMLRGVSSFNHVDEDLSNSTPSTPKSSKKKQPSSNSKNPYSSRGLEKFTSVLSDLEARKEKIMAKKGLNGNSGTMVRFMYSNSQDWIPIVVRVREENTNNNSKSNPASPKKTAAPAQPKLKELSSTPQSPKPQPKLKELSSPKPQPKLKELSSTLLLPKPKEEAQQEKKVKKRVSWIEGEGGKRRGEWWKLRPSYFMLVVILLILVCLVMFGKVFAICCTAVWWYLVPNFSAADESGNTRRRSLSKDYVRKLSDKRLSAAAGGGGAQELASPRANGSFGKRG</sequence>
<gene>
    <name evidence="3" type="ORF">IEQ34_004365</name>
</gene>
<feature type="compositionally biased region" description="Basic and acidic residues" evidence="1">
    <location>
        <begin position="302"/>
        <end position="311"/>
    </location>
</feature>
<keyword evidence="2" id="KW-0812">Transmembrane</keyword>
<dbReference type="AlphaFoldDB" id="A0AAV7HE46"/>
<dbReference type="EMBL" id="JAGFBR010000005">
    <property type="protein sequence ID" value="KAH0467127.1"/>
    <property type="molecule type" value="Genomic_DNA"/>
</dbReference>
<dbReference type="PANTHER" id="PTHR35275:SF1">
    <property type="entry name" value="OS07G0585900 PROTEIN"/>
    <property type="match status" value="1"/>
</dbReference>
<keyword evidence="4" id="KW-1185">Reference proteome</keyword>
<name>A0AAV7HE46_DENCH</name>
<feature type="region of interest" description="Disordered" evidence="1">
    <location>
        <begin position="155"/>
        <end position="188"/>
    </location>
</feature>
<feature type="region of interest" description="Disordered" evidence="1">
    <location>
        <begin position="402"/>
        <end position="425"/>
    </location>
</feature>
<evidence type="ECO:0008006" key="5">
    <source>
        <dbReference type="Google" id="ProtNLM"/>
    </source>
</evidence>
<keyword evidence="2" id="KW-1133">Transmembrane helix</keyword>
<proteinExistence type="predicted"/>
<dbReference type="Proteomes" id="UP000775213">
    <property type="component" value="Unassembled WGS sequence"/>
</dbReference>
<dbReference type="InterPro" id="IPR045880">
    <property type="entry name" value="ZCF37"/>
</dbReference>
<dbReference type="PANTHER" id="PTHR35275">
    <property type="entry name" value="ZCF37"/>
    <property type="match status" value="1"/>
</dbReference>
<evidence type="ECO:0000256" key="2">
    <source>
        <dbReference type="SAM" id="Phobius"/>
    </source>
</evidence>
<feature type="region of interest" description="Disordered" evidence="1">
    <location>
        <begin position="240"/>
        <end position="314"/>
    </location>
</feature>
<comment type="caution">
    <text evidence="3">The sequence shown here is derived from an EMBL/GenBank/DDBJ whole genome shotgun (WGS) entry which is preliminary data.</text>
</comment>
<feature type="region of interest" description="Disordered" evidence="1">
    <location>
        <begin position="1"/>
        <end position="44"/>
    </location>
</feature>
<evidence type="ECO:0000313" key="4">
    <source>
        <dbReference type="Proteomes" id="UP000775213"/>
    </source>
</evidence>
<accession>A0AAV7HE46</accession>
<feature type="transmembrane region" description="Helical" evidence="2">
    <location>
        <begin position="338"/>
        <end position="369"/>
    </location>
</feature>
<evidence type="ECO:0000313" key="3">
    <source>
        <dbReference type="EMBL" id="KAH0467127.1"/>
    </source>
</evidence>
<keyword evidence="2" id="KW-0472">Membrane</keyword>
<protein>
    <recommendedName>
        <fullName evidence="5">ZCF37</fullName>
    </recommendedName>
</protein>
<feature type="compositionally biased region" description="Low complexity" evidence="1">
    <location>
        <begin position="241"/>
        <end position="259"/>
    </location>
</feature>
<reference evidence="3 4" key="1">
    <citation type="journal article" date="2021" name="Hortic Res">
        <title>Chromosome-scale assembly of the Dendrobium chrysotoxum genome enhances the understanding of orchid evolution.</title>
        <authorList>
            <person name="Zhang Y."/>
            <person name="Zhang G.Q."/>
            <person name="Zhang D."/>
            <person name="Liu X.D."/>
            <person name="Xu X.Y."/>
            <person name="Sun W.H."/>
            <person name="Yu X."/>
            <person name="Zhu X."/>
            <person name="Wang Z.W."/>
            <person name="Zhao X."/>
            <person name="Zhong W.Y."/>
            <person name="Chen H."/>
            <person name="Yin W.L."/>
            <person name="Huang T."/>
            <person name="Niu S.C."/>
            <person name="Liu Z.J."/>
        </authorList>
    </citation>
    <scope>NUCLEOTIDE SEQUENCE [LARGE SCALE GENOMIC DNA]</scope>
    <source>
        <strain evidence="3">Lindl</strain>
    </source>
</reference>
<evidence type="ECO:0000256" key="1">
    <source>
        <dbReference type="SAM" id="MobiDB-lite"/>
    </source>
</evidence>
<organism evidence="3 4">
    <name type="scientific">Dendrobium chrysotoxum</name>
    <name type="common">Orchid</name>
    <dbReference type="NCBI Taxonomy" id="161865"/>
    <lineage>
        <taxon>Eukaryota</taxon>
        <taxon>Viridiplantae</taxon>
        <taxon>Streptophyta</taxon>
        <taxon>Embryophyta</taxon>
        <taxon>Tracheophyta</taxon>
        <taxon>Spermatophyta</taxon>
        <taxon>Magnoliopsida</taxon>
        <taxon>Liliopsida</taxon>
        <taxon>Asparagales</taxon>
        <taxon>Orchidaceae</taxon>
        <taxon>Epidendroideae</taxon>
        <taxon>Malaxideae</taxon>
        <taxon>Dendrobiinae</taxon>
        <taxon>Dendrobium</taxon>
    </lineage>
</organism>